<comment type="caution">
    <text evidence="2">The sequence shown here is derived from an EMBL/GenBank/DDBJ whole genome shotgun (WGS) entry which is preliminary data.</text>
</comment>
<evidence type="ECO:0000313" key="2">
    <source>
        <dbReference type="EMBL" id="PRY45508.1"/>
    </source>
</evidence>
<keyword evidence="1" id="KW-0175">Coiled coil</keyword>
<proteinExistence type="predicted"/>
<gene>
    <name evidence="2" type="ORF">CLV58_102257</name>
</gene>
<dbReference type="Proteomes" id="UP000238375">
    <property type="component" value="Unassembled WGS sequence"/>
</dbReference>
<feature type="coiled-coil region" evidence="1">
    <location>
        <begin position="32"/>
        <end position="59"/>
    </location>
</feature>
<organism evidence="2 3">
    <name type="scientific">Spirosoma oryzae</name>
    <dbReference type="NCBI Taxonomy" id="1469603"/>
    <lineage>
        <taxon>Bacteria</taxon>
        <taxon>Pseudomonadati</taxon>
        <taxon>Bacteroidota</taxon>
        <taxon>Cytophagia</taxon>
        <taxon>Cytophagales</taxon>
        <taxon>Cytophagaceae</taxon>
        <taxon>Spirosoma</taxon>
    </lineage>
</organism>
<name>A0A2T0TJ09_9BACT</name>
<dbReference type="OrthoDB" id="840127at2"/>
<sequence>MQFSVNVPDEKVSFFLELIKNLRFVKIEPVTVQEEEVTAEQLKAEIKEAVNEMKLVRQGKKKSRPIEDLLNELQH</sequence>
<evidence type="ECO:0000313" key="3">
    <source>
        <dbReference type="Proteomes" id="UP000238375"/>
    </source>
</evidence>
<accession>A0A2T0TJ09</accession>
<evidence type="ECO:0000256" key="1">
    <source>
        <dbReference type="SAM" id="Coils"/>
    </source>
</evidence>
<protein>
    <submittedName>
        <fullName evidence="2">Uncharacterized protein</fullName>
    </submittedName>
</protein>
<reference evidence="2 3" key="1">
    <citation type="submission" date="2018-03" db="EMBL/GenBank/DDBJ databases">
        <title>Genomic Encyclopedia of Archaeal and Bacterial Type Strains, Phase II (KMG-II): from individual species to whole genera.</title>
        <authorList>
            <person name="Goeker M."/>
        </authorList>
    </citation>
    <scope>NUCLEOTIDE SEQUENCE [LARGE SCALE GENOMIC DNA]</scope>
    <source>
        <strain evidence="2 3">DSM 28354</strain>
    </source>
</reference>
<dbReference type="EMBL" id="PVTE01000002">
    <property type="protein sequence ID" value="PRY45508.1"/>
    <property type="molecule type" value="Genomic_DNA"/>
</dbReference>
<keyword evidence="3" id="KW-1185">Reference proteome</keyword>
<dbReference type="RefSeq" id="WP_106136360.1">
    <property type="nucleotide sequence ID" value="NZ_PVTE01000002.1"/>
</dbReference>
<dbReference type="AlphaFoldDB" id="A0A2T0TJ09"/>